<protein>
    <submittedName>
        <fullName evidence="2">Uncharacterized protein</fullName>
    </submittedName>
</protein>
<evidence type="ECO:0000256" key="1">
    <source>
        <dbReference type="SAM" id="MobiDB-lite"/>
    </source>
</evidence>
<evidence type="ECO:0000313" key="2">
    <source>
        <dbReference type="EMBL" id="AZG12698.1"/>
    </source>
</evidence>
<evidence type="ECO:0000313" key="3">
    <source>
        <dbReference type="Proteomes" id="UP000270411"/>
    </source>
</evidence>
<sequence length="178" mass="18871">MHVPKDPGIPPTPADSQGQKSPPGKPIDGGGERVLTGTPDESAANNKLPMYQPIADAVDRLKEAGDLLSGVVGGVLPNPVEPVEGLGAIFSDPGKYDVLTNPQAKEIAVANGWSKTSPDNVKKAAGDYPVFYNPKDGSYYSPDRTGHRANNAWKILDKKGNRLGTAIWDGNQMVRVSK</sequence>
<dbReference type="RefSeq" id="WP_124682586.1">
    <property type="nucleotide sequence ID" value="NZ_CP033969.1"/>
</dbReference>
<organism evidence="2 3">
    <name type="scientific">Cupriavidus pauculus</name>
    <dbReference type="NCBI Taxonomy" id="82633"/>
    <lineage>
        <taxon>Bacteria</taxon>
        <taxon>Pseudomonadati</taxon>
        <taxon>Pseudomonadota</taxon>
        <taxon>Betaproteobacteria</taxon>
        <taxon>Burkholderiales</taxon>
        <taxon>Burkholderiaceae</taxon>
        <taxon>Cupriavidus</taxon>
    </lineage>
</organism>
<dbReference type="AlphaFoldDB" id="A0A3G8GWP7"/>
<feature type="region of interest" description="Disordered" evidence="1">
    <location>
        <begin position="1"/>
        <end position="48"/>
    </location>
</feature>
<proteinExistence type="predicted"/>
<dbReference type="Proteomes" id="UP000270411">
    <property type="component" value="Chromosome 1"/>
</dbReference>
<dbReference type="EMBL" id="CP033969">
    <property type="protein sequence ID" value="AZG12698.1"/>
    <property type="molecule type" value="Genomic_DNA"/>
</dbReference>
<reference evidence="3" key="1">
    <citation type="submission" date="2018-11" db="EMBL/GenBank/DDBJ databases">
        <title>FDA dAtabase for Regulatory Grade micrObial Sequences (FDA-ARGOS): Supporting development and validation of Infectious Disease Dx tests.</title>
        <authorList>
            <person name="Goldberg B."/>
            <person name="Campos J."/>
            <person name="Tallon L."/>
            <person name="Sadzewicz L."/>
            <person name="Zhao X."/>
            <person name="Vavikolanu K."/>
            <person name="Mehta A."/>
            <person name="Aluvathingal J."/>
            <person name="Nadendla S."/>
            <person name="Geyer C."/>
            <person name="Nandy P."/>
            <person name="Yan Y."/>
            <person name="Sichtig H."/>
        </authorList>
    </citation>
    <scope>NUCLEOTIDE SEQUENCE [LARGE SCALE GENOMIC DNA]</scope>
    <source>
        <strain evidence="3">FDAARGOS_614</strain>
    </source>
</reference>
<gene>
    <name evidence="2" type="ORF">EHF44_04195</name>
</gene>
<dbReference type="KEGG" id="cpau:EHF44_04195"/>
<dbReference type="Gene3D" id="3.10.380.20">
    <property type="entry name" value="Novel toxin 21 (CdiA), C-terminal domain"/>
    <property type="match status" value="1"/>
</dbReference>
<name>A0A3G8GWP7_9BURK</name>
<accession>A0A3G8GWP7</accession>
<dbReference type="InterPro" id="IPR038181">
    <property type="entry name" value="Ntox21_sf"/>
</dbReference>